<gene>
    <name evidence="1" type="ORF">C8N28_1484</name>
</gene>
<dbReference type="OrthoDB" id="3268254at2"/>
<dbReference type="Pfam" id="PF21983">
    <property type="entry name" value="NikA-like"/>
    <property type="match status" value="1"/>
</dbReference>
<protein>
    <recommendedName>
        <fullName evidence="3">Mobilization protein MobC</fullName>
    </recommendedName>
</protein>
<dbReference type="InterPro" id="IPR053842">
    <property type="entry name" value="NikA-like"/>
</dbReference>
<dbReference type="Proteomes" id="UP000294616">
    <property type="component" value="Unassembled WGS sequence"/>
</dbReference>
<dbReference type="EMBL" id="SMGO01000002">
    <property type="protein sequence ID" value="TCK82898.1"/>
    <property type="molecule type" value="Genomic_DNA"/>
</dbReference>
<evidence type="ECO:0000313" key="2">
    <source>
        <dbReference type="Proteomes" id="UP000294616"/>
    </source>
</evidence>
<name>A0A4R1LU71_9SPHI</name>
<dbReference type="RefSeq" id="WP_132223128.1">
    <property type="nucleotide sequence ID" value="NZ_SMGO01000002.1"/>
</dbReference>
<reference evidence="1 2" key="1">
    <citation type="submission" date="2019-03" db="EMBL/GenBank/DDBJ databases">
        <title>Genomic Encyclopedia of Archaeal and Bacterial Type Strains, Phase II (KMG-II): from individual species to whole genera.</title>
        <authorList>
            <person name="Goeker M."/>
        </authorList>
    </citation>
    <scope>NUCLEOTIDE SEQUENCE [LARGE SCALE GENOMIC DNA]</scope>
    <source>
        <strain evidence="1 2">DSM 22554</strain>
    </source>
</reference>
<evidence type="ECO:0008006" key="3">
    <source>
        <dbReference type="Google" id="ProtNLM"/>
    </source>
</evidence>
<evidence type="ECO:0000313" key="1">
    <source>
        <dbReference type="EMBL" id="TCK82898.1"/>
    </source>
</evidence>
<organism evidence="1 2">
    <name type="scientific">Albibacterium bauzanense</name>
    <dbReference type="NCBI Taxonomy" id="653929"/>
    <lineage>
        <taxon>Bacteria</taxon>
        <taxon>Pseudomonadati</taxon>
        <taxon>Bacteroidota</taxon>
        <taxon>Sphingobacteriia</taxon>
        <taxon>Sphingobacteriales</taxon>
        <taxon>Sphingobacteriaceae</taxon>
        <taxon>Albibacterium</taxon>
    </lineage>
</organism>
<comment type="caution">
    <text evidence="1">The sequence shown here is derived from an EMBL/GenBank/DDBJ whole genome shotgun (WGS) entry which is preliminary data.</text>
</comment>
<sequence>MKEKIDNNSQKSTKGDFQKTCKVTFRLTEKEKNTFINRSKKAYMSPSEFLRRSIRDSKIITRLSPEELEIYKQLSRIGHNINTILKLAHIANIHAVEGQCQEILSAINKHLKHLSNDW</sequence>
<accession>A0A4R1LU71</accession>
<proteinExistence type="predicted"/>
<dbReference type="AlphaFoldDB" id="A0A4R1LU71"/>
<keyword evidence="2" id="KW-1185">Reference proteome</keyword>